<dbReference type="VEuPathDB" id="ToxoDB:EAH_00048190"/>
<feature type="region of interest" description="Disordered" evidence="1">
    <location>
        <begin position="182"/>
        <end position="225"/>
    </location>
</feature>
<dbReference type="GO" id="GO:0016020">
    <property type="term" value="C:membrane"/>
    <property type="evidence" value="ECO:0007669"/>
    <property type="project" value="InterPro"/>
</dbReference>
<evidence type="ECO:0000256" key="1">
    <source>
        <dbReference type="SAM" id="MobiDB-lite"/>
    </source>
</evidence>
<dbReference type="AlphaFoldDB" id="U6GXY2"/>
<dbReference type="EMBL" id="HG673580">
    <property type="protein sequence ID" value="CDI84083.1"/>
    <property type="molecule type" value="Genomic_DNA"/>
</dbReference>
<feature type="compositionally biased region" description="Low complexity" evidence="1">
    <location>
        <begin position="412"/>
        <end position="441"/>
    </location>
</feature>
<dbReference type="RefSeq" id="XP_013246872.1">
    <property type="nucleotide sequence ID" value="XM_013391418.1"/>
</dbReference>
<reference evidence="2" key="1">
    <citation type="submission" date="2013-10" db="EMBL/GenBank/DDBJ databases">
        <title>Genomic analysis of the causative agents of coccidiosis in chickens.</title>
        <authorList>
            <person name="Reid A.J."/>
            <person name="Blake D."/>
            <person name="Billington K."/>
            <person name="Browne H."/>
            <person name="Dunn M."/>
            <person name="Hung S."/>
            <person name="Kawahara F."/>
            <person name="Miranda-Saavedra D."/>
            <person name="Mourier T."/>
            <person name="Nagra H."/>
            <person name="Otto T.D."/>
            <person name="Rawlings N."/>
            <person name="Sanchez A."/>
            <person name="Sanders M."/>
            <person name="Subramaniam C."/>
            <person name="Tay Y."/>
            <person name="Dear P."/>
            <person name="Doerig C."/>
            <person name="Gruber A."/>
            <person name="Parkinson J."/>
            <person name="Shirley M."/>
            <person name="Wan K.L."/>
            <person name="Berriman M."/>
            <person name="Tomley F."/>
            <person name="Pain A."/>
        </authorList>
    </citation>
    <scope>NUCLEOTIDE SEQUENCE [LARGE SCALE GENOMIC DNA]</scope>
    <source>
        <strain evidence="2">Houghton</strain>
    </source>
</reference>
<name>U6GXY2_EIMAC</name>
<protein>
    <submittedName>
        <fullName evidence="2">Uncharacterized protein</fullName>
    </submittedName>
</protein>
<keyword evidence="3" id="KW-1185">Reference proteome</keyword>
<feature type="region of interest" description="Disordered" evidence="1">
    <location>
        <begin position="408"/>
        <end position="447"/>
    </location>
</feature>
<dbReference type="GO" id="GO:0003830">
    <property type="term" value="F:beta-1,4-mannosylglycoprotein 4-beta-N-acetylglucosaminyltransferase activity"/>
    <property type="evidence" value="ECO:0007669"/>
    <property type="project" value="InterPro"/>
</dbReference>
<dbReference type="Pfam" id="PF04724">
    <property type="entry name" value="Glyco_transf_17"/>
    <property type="match status" value="1"/>
</dbReference>
<dbReference type="Proteomes" id="UP000018050">
    <property type="component" value="Unassembled WGS sequence"/>
</dbReference>
<dbReference type="GO" id="GO:0006044">
    <property type="term" value="P:N-acetylglucosamine metabolic process"/>
    <property type="evidence" value="ECO:0007669"/>
    <property type="project" value="TreeGrafter"/>
</dbReference>
<dbReference type="PANTHER" id="PTHR12224:SF0">
    <property type="entry name" value="BETA-1,4-MANNOSYL-GLYCOPROTEIN 4-BETA-N-ACETYLGLUCOSAMINYLTRANSFERASE"/>
    <property type="match status" value="1"/>
</dbReference>
<organism evidence="2 3">
    <name type="scientific">Eimeria acervulina</name>
    <name type="common">Coccidian parasite</name>
    <dbReference type="NCBI Taxonomy" id="5801"/>
    <lineage>
        <taxon>Eukaryota</taxon>
        <taxon>Sar</taxon>
        <taxon>Alveolata</taxon>
        <taxon>Apicomplexa</taxon>
        <taxon>Conoidasida</taxon>
        <taxon>Coccidia</taxon>
        <taxon>Eucoccidiorida</taxon>
        <taxon>Eimeriorina</taxon>
        <taxon>Eimeriidae</taxon>
        <taxon>Eimeria</taxon>
    </lineage>
</organism>
<feature type="compositionally biased region" description="Low complexity" evidence="1">
    <location>
        <begin position="198"/>
        <end position="207"/>
    </location>
</feature>
<dbReference type="OrthoDB" id="6474464at2759"/>
<accession>U6GXY2</accession>
<dbReference type="PANTHER" id="PTHR12224">
    <property type="entry name" value="BETA-1,4-MANNOSYL-GLYCOPROTEIN BETA-1,4-N-ACETYLGLUCOSAMINYL-TRANSFERASE"/>
    <property type="match status" value="1"/>
</dbReference>
<dbReference type="GeneID" id="25272889"/>
<evidence type="ECO:0000313" key="2">
    <source>
        <dbReference type="EMBL" id="CDI84083.1"/>
    </source>
</evidence>
<reference evidence="2" key="2">
    <citation type="submission" date="2013-10" db="EMBL/GenBank/DDBJ databases">
        <authorList>
            <person name="Aslett M."/>
        </authorList>
    </citation>
    <scope>NUCLEOTIDE SEQUENCE [LARGE SCALE GENOMIC DNA]</scope>
    <source>
        <strain evidence="2">Houghton</strain>
    </source>
</reference>
<sequence length="819" mass="94522">MFLLPDRIFGMRWGRWVVLYLPVLLSLPLGLQLFKVHRNDPQRRSLKQSFIDSGYGFFSYEVSDEICNSPETPELAAAPSEVLQQAHELLLQHKQLSQVLHGEQGQVPLPLLSVHWVFRFAQLSPQKREVFLHKLQQLEASLISSTDTPLSPAELQQTVDLDLSPELATSLILYSNCEKHRSSRRNASEEQQTADTQGGPSETAEGPPEGGPGETPQEVNPLGAPKREVQGGLLRSLGIHTHMFMPGRFLNDPERICSDFEIDIDKEGGGNKNKRSAKNSICNPSFETVLQIMPLRLQRWWGRVRWQYHMAEYLRKILTVFFPLNPYMHMLYRQDMFAFLSLMTPYLELEPPVQIDNTCKPPPSYWVVPLTQQQWNERQQQKEAQKEKQQRDQQRTCKAEAAAEGQSCTEPQQQQQQQQQPQQQQDQQQQKQQQQQQQQQQEPSNVFSIPKEHDNYVLIDDYCKEASKIHKGFFTGKPRKKPVKIVDAVILGYDLDLLEIRFHELYHAVDYFVVAEAHHHTLGVYQKPLFFNRNKERYRAFLDKVIHLVQPFEASLPVAQRCSEDQLKFDKDACWDYEMFQRDSLLHMIAHLNAGFNNYGNTHIPKGFLEDDALILISDVDEIVMGDRLRHLKFCEPFPQQQFGWVLVHYPGRIDAMALKDFKVMSGIQQTKYPHAIGPLADTFPYKSLRHLETKTDFVYERHAYTRHGPSDLSPQLYLHGGWHLSDTSYLPYLYAKVPSDDIKPGYEPFPLFTPLLSQRQFSSFSPGGLLQAQVAAWREFRDYRQVASLCVEAKDVPPQYKEIGFGSIPWVPDLVSGV</sequence>
<gene>
    <name evidence="2" type="ORF">EAH_00048190</name>
</gene>
<feature type="region of interest" description="Disordered" evidence="1">
    <location>
        <begin position="379"/>
        <end position="398"/>
    </location>
</feature>
<evidence type="ECO:0000313" key="3">
    <source>
        <dbReference type="Proteomes" id="UP000018050"/>
    </source>
</evidence>
<proteinExistence type="predicted"/>
<dbReference type="InterPro" id="IPR006813">
    <property type="entry name" value="Glyco_trans_17"/>
</dbReference>
<dbReference type="OMA" id="NYGNTHI"/>